<dbReference type="InterPro" id="IPR001128">
    <property type="entry name" value="Cyt_P450"/>
</dbReference>
<evidence type="ECO:0000256" key="2">
    <source>
        <dbReference type="ARBA" id="ARBA00005179"/>
    </source>
</evidence>
<feature type="signal peptide" evidence="11">
    <location>
        <begin position="1"/>
        <end position="21"/>
    </location>
</feature>
<evidence type="ECO:0000313" key="12">
    <source>
        <dbReference type="EMBL" id="KIJ31351.1"/>
    </source>
</evidence>
<keyword evidence="7 9" id="KW-0408">Iron</keyword>
<name>A0A0C9V1A8_SPHS4</name>
<keyword evidence="13" id="KW-1185">Reference proteome</keyword>
<sequence>MATYLPFILLLASIFIYELRKRRLKLPPGPKGLPIVGNWFQLPAQRETVKTYNRWAEQYGDIVHVKDFGRYVFILNSLKAVDDLLEKRSNIYSSRPQFIMFHKLMGFGETTTFLPYGDKWRKHRTLFNQQMNKRAIDQFEGSQYEAIEELLRSILNSPTRTHEHFRHMTGSIVLRFAYGYKAKAKDDPIYGVLNSNGAAFARAIIPGAFLVDNIPILRYVPDWFPGAEFKKFATETRKRLQHSRELPFQTVKAELRAGNASPSFMANALTELGTDDESNEDVQAVKWVANAFWAAGTDTTAATIAAFIQAMGTFPATMKKAQKEIDDVVGHTRFPEFNDRSALPYLDAILKETMRWAPIFPAALPHSTTVDDVYEGYQIPAGSIVIPNVWRILKDPETYPDPSVFRPERFLPDENGGICEKDPTLTGAFGYGRRICAGKNLADATVWLAIATLLWAFDFSDPRDENGKKLDPKVPPPPGAFFAPQKYTMDITPRSKEIEALIREGA</sequence>
<dbReference type="OrthoDB" id="2789670at2759"/>
<keyword evidence="5 9" id="KW-0479">Metal-binding</keyword>
<comment type="pathway">
    <text evidence="2">Secondary metabolite biosynthesis.</text>
</comment>
<dbReference type="PANTHER" id="PTHR46300">
    <property type="entry name" value="P450, PUTATIVE (EUROFUNG)-RELATED-RELATED"/>
    <property type="match status" value="1"/>
</dbReference>
<dbReference type="SUPFAM" id="SSF48264">
    <property type="entry name" value="Cytochrome P450"/>
    <property type="match status" value="1"/>
</dbReference>
<dbReference type="EMBL" id="KN837244">
    <property type="protein sequence ID" value="KIJ31351.1"/>
    <property type="molecule type" value="Genomic_DNA"/>
</dbReference>
<gene>
    <name evidence="12" type="ORF">M422DRAFT_186064</name>
</gene>
<dbReference type="Pfam" id="PF00067">
    <property type="entry name" value="p450"/>
    <property type="match status" value="1"/>
</dbReference>
<evidence type="ECO:0000256" key="1">
    <source>
        <dbReference type="ARBA" id="ARBA00001971"/>
    </source>
</evidence>
<evidence type="ECO:0000256" key="6">
    <source>
        <dbReference type="ARBA" id="ARBA00023002"/>
    </source>
</evidence>
<comment type="similarity">
    <text evidence="3 10">Belongs to the cytochrome P450 family.</text>
</comment>
<evidence type="ECO:0000256" key="11">
    <source>
        <dbReference type="SAM" id="SignalP"/>
    </source>
</evidence>
<evidence type="ECO:0000313" key="13">
    <source>
        <dbReference type="Proteomes" id="UP000054279"/>
    </source>
</evidence>
<dbReference type="InterPro" id="IPR050364">
    <property type="entry name" value="Cytochrome_P450_fung"/>
</dbReference>
<keyword evidence="11" id="KW-0732">Signal</keyword>
<comment type="cofactor">
    <cofactor evidence="1 9">
        <name>heme</name>
        <dbReference type="ChEBI" id="CHEBI:30413"/>
    </cofactor>
</comment>
<dbReference type="InterPro" id="IPR036396">
    <property type="entry name" value="Cyt_P450_sf"/>
</dbReference>
<dbReference type="GO" id="GO:0004497">
    <property type="term" value="F:monooxygenase activity"/>
    <property type="evidence" value="ECO:0007669"/>
    <property type="project" value="UniProtKB-KW"/>
</dbReference>
<dbReference type="InterPro" id="IPR002401">
    <property type="entry name" value="Cyt_P450_E_grp-I"/>
</dbReference>
<organism evidence="12 13">
    <name type="scientific">Sphaerobolus stellatus (strain SS14)</name>
    <dbReference type="NCBI Taxonomy" id="990650"/>
    <lineage>
        <taxon>Eukaryota</taxon>
        <taxon>Fungi</taxon>
        <taxon>Dikarya</taxon>
        <taxon>Basidiomycota</taxon>
        <taxon>Agaricomycotina</taxon>
        <taxon>Agaricomycetes</taxon>
        <taxon>Phallomycetidae</taxon>
        <taxon>Geastrales</taxon>
        <taxon>Sphaerobolaceae</taxon>
        <taxon>Sphaerobolus</taxon>
    </lineage>
</organism>
<evidence type="ECO:0000256" key="4">
    <source>
        <dbReference type="ARBA" id="ARBA00022617"/>
    </source>
</evidence>
<evidence type="ECO:0000256" key="5">
    <source>
        <dbReference type="ARBA" id="ARBA00022723"/>
    </source>
</evidence>
<dbReference type="PROSITE" id="PS00086">
    <property type="entry name" value="CYTOCHROME_P450"/>
    <property type="match status" value="1"/>
</dbReference>
<evidence type="ECO:0000256" key="9">
    <source>
        <dbReference type="PIRSR" id="PIRSR602401-1"/>
    </source>
</evidence>
<keyword evidence="8 10" id="KW-0503">Monooxygenase</keyword>
<keyword evidence="6 10" id="KW-0560">Oxidoreductase</keyword>
<dbReference type="GO" id="GO:0020037">
    <property type="term" value="F:heme binding"/>
    <property type="evidence" value="ECO:0007669"/>
    <property type="project" value="InterPro"/>
</dbReference>
<keyword evidence="4 9" id="KW-0349">Heme</keyword>
<accession>A0A0C9V1A8</accession>
<feature type="chain" id="PRO_5002205127" description="Cytochrome P450" evidence="11">
    <location>
        <begin position="22"/>
        <end position="506"/>
    </location>
</feature>
<dbReference type="PRINTS" id="PR00463">
    <property type="entry name" value="EP450I"/>
</dbReference>
<feature type="binding site" description="axial binding residue" evidence="9">
    <location>
        <position position="436"/>
    </location>
    <ligand>
        <name>heme</name>
        <dbReference type="ChEBI" id="CHEBI:30413"/>
    </ligand>
    <ligandPart>
        <name>Fe</name>
        <dbReference type="ChEBI" id="CHEBI:18248"/>
    </ligandPart>
</feature>
<evidence type="ECO:0000256" key="3">
    <source>
        <dbReference type="ARBA" id="ARBA00010617"/>
    </source>
</evidence>
<evidence type="ECO:0000256" key="7">
    <source>
        <dbReference type="ARBA" id="ARBA00023004"/>
    </source>
</evidence>
<dbReference type="Proteomes" id="UP000054279">
    <property type="component" value="Unassembled WGS sequence"/>
</dbReference>
<dbReference type="HOGENOM" id="CLU_001570_2_3_1"/>
<protein>
    <recommendedName>
        <fullName evidence="14">Cytochrome P450</fullName>
    </recommendedName>
</protein>
<evidence type="ECO:0000256" key="10">
    <source>
        <dbReference type="RuleBase" id="RU000461"/>
    </source>
</evidence>
<dbReference type="CDD" id="cd11065">
    <property type="entry name" value="CYP64-like"/>
    <property type="match status" value="1"/>
</dbReference>
<dbReference type="PRINTS" id="PR00385">
    <property type="entry name" value="P450"/>
</dbReference>
<dbReference type="Gene3D" id="1.10.630.10">
    <property type="entry name" value="Cytochrome P450"/>
    <property type="match status" value="1"/>
</dbReference>
<dbReference type="AlphaFoldDB" id="A0A0C9V1A8"/>
<proteinExistence type="inferred from homology"/>
<dbReference type="InterPro" id="IPR017972">
    <property type="entry name" value="Cyt_P450_CS"/>
</dbReference>
<evidence type="ECO:0008006" key="14">
    <source>
        <dbReference type="Google" id="ProtNLM"/>
    </source>
</evidence>
<reference evidence="12 13" key="1">
    <citation type="submission" date="2014-06" db="EMBL/GenBank/DDBJ databases">
        <title>Evolutionary Origins and Diversification of the Mycorrhizal Mutualists.</title>
        <authorList>
            <consortium name="DOE Joint Genome Institute"/>
            <consortium name="Mycorrhizal Genomics Consortium"/>
            <person name="Kohler A."/>
            <person name="Kuo A."/>
            <person name="Nagy L.G."/>
            <person name="Floudas D."/>
            <person name="Copeland A."/>
            <person name="Barry K.W."/>
            <person name="Cichocki N."/>
            <person name="Veneault-Fourrey C."/>
            <person name="LaButti K."/>
            <person name="Lindquist E.A."/>
            <person name="Lipzen A."/>
            <person name="Lundell T."/>
            <person name="Morin E."/>
            <person name="Murat C."/>
            <person name="Riley R."/>
            <person name="Ohm R."/>
            <person name="Sun H."/>
            <person name="Tunlid A."/>
            <person name="Henrissat B."/>
            <person name="Grigoriev I.V."/>
            <person name="Hibbett D.S."/>
            <person name="Martin F."/>
        </authorList>
    </citation>
    <scope>NUCLEOTIDE SEQUENCE [LARGE SCALE GENOMIC DNA]</scope>
    <source>
        <strain evidence="12 13">SS14</strain>
    </source>
</reference>
<dbReference type="PANTHER" id="PTHR46300:SF7">
    <property type="entry name" value="P450, PUTATIVE (EUROFUNG)-RELATED"/>
    <property type="match status" value="1"/>
</dbReference>
<dbReference type="GO" id="GO:0016705">
    <property type="term" value="F:oxidoreductase activity, acting on paired donors, with incorporation or reduction of molecular oxygen"/>
    <property type="evidence" value="ECO:0007669"/>
    <property type="project" value="InterPro"/>
</dbReference>
<dbReference type="GO" id="GO:0005506">
    <property type="term" value="F:iron ion binding"/>
    <property type="evidence" value="ECO:0007669"/>
    <property type="project" value="InterPro"/>
</dbReference>
<evidence type="ECO:0000256" key="8">
    <source>
        <dbReference type="ARBA" id="ARBA00023033"/>
    </source>
</evidence>